<dbReference type="Pfam" id="PF08284">
    <property type="entry name" value="RVP_2"/>
    <property type="match status" value="1"/>
</dbReference>
<gene>
    <name evidence="1" type="ORF">CB5_LOCUS20378</name>
</gene>
<dbReference type="CDD" id="cd00303">
    <property type="entry name" value="retropepsin_like"/>
    <property type="match status" value="1"/>
</dbReference>
<dbReference type="SUPFAM" id="SSF50630">
    <property type="entry name" value="Acid proteases"/>
    <property type="match status" value="1"/>
</dbReference>
<sequence>MMPRQPEVTRSAPSGRVVAAQVQAEEPAEAEEHRLVAGMVLINGIRSRALFDTGAMHSFISRSFARMHDILIEASDKWRVEGPGSTFNTYSECASCPVQVGDWIMPIRTLGLQKLEAYDVILAWTGSRNTTPRLTVRAG</sequence>
<dbReference type="InterPro" id="IPR021109">
    <property type="entry name" value="Peptidase_aspartic_dom_sf"/>
</dbReference>
<proteinExistence type="predicted"/>
<dbReference type="EMBL" id="LR862131">
    <property type="protein sequence ID" value="CAD1837167.1"/>
    <property type="molecule type" value="Genomic_DNA"/>
</dbReference>
<dbReference type="AlphaFoldDB" id="A0A6V7Q2P0"/>
<dbReference type="Gene3D" id="2.40.70.10">
    <property type="entry name" value="Acid Proteases"/>
    <property type="match status" value="1"/>
</dbReference>
<reference evidence="1" key="1">
    <citation type="submission" date="2020-07" db="EMBL/GenBank/DDBJ databases">
        <authorList>
            <person name="Lin J."/>
        </authorList>
    </citation>
    <scope>NUCLEOTIDE SEQUENCE</scope>
</reference>
<accession>A0A6V7Q2P0</accession>
<organism evidence="1">
    <name type="scientific">Ananas comosus var. bracteatus</name>
    <name type="common">red pineapple</name>
    <dbReference type="NCBI Taxonomy" id="296719"/>
    <lineage>
        <taxon>Eukaryota</taxon>
        <taxon>Viridiplantae</taxon>
        <taxon>Streptophyta</taxon>
        <taxon>Embryophyta</taxon>
        <taxon>Tracheophyta</taxon>
        <taxon>Spermatophyta</taxon>
        <taxon>Magnoliopsida</taxon>
        <taxon>Liliopsida</taxon>
        <taxon>Poales</taxon>
        <taxon>Bromeliaceae</taxon>
        <taxon>Bromelioideae</taxon>
        <taxon>Ananas</taxon>
    </lineage>
</organism>
<name>A0A6V7Q2P0_ANACO</name>
<protein>
    <submittedName>
        <fullName evidence="1">Uncharacterized protein</fullName>
    </submittedName>
</protein>
<evidence type="ECO:0000313" key="1">
    <source>
        <dbReference type="EMBL" id="CAD1837167.1"/>
    </source>
</evidence>